<dbReference type="AlphaFoldDB" id="A0A183B5X8"/>
<feature type="compositionally biased region" description="Polar residues" evidence="1">
    <location>
        <begin position="41"/>
        <end position="55"/>
    </location>
</feature>
<evidence type="ECO:0000313" key="3">
    <source>
        <dbReference type="Proteomes" id="UP000272942"/>
    </source>
</evidence>
<reference evidence="4" key="1">
    <citation type="submission" date="2016-06" db="UniProtKB">
        <authorList>
            <consortium name="WormBaseParasite"/>
        </authorList>
    </citation>
    <scope>IDENTIFICATION</scope>
</reference>
<evidence type="ECO:0000313" key="4">
    <source>
        <dbReference type="WBParaSite" id="ECPE_0001465301-mRNA-1"/>
    </source>
</evidence>
<protein>
    <submittedName>
        <fullName evidence="4">DUF4208 domain-containing protein</fullName>
    </submittedName>
</protein>
<reference evidence="2 3" key="2">
    <citation type="submission" date="2018-11" db="EMBL/GenBank/DDBJ databases">
        <authorList>
            <consortium name="Pathogen Informatics"/>
        </authorList>
    </citation>
    <scope>NUCLEOTIDE SEQUENCE [LARGE SCALE GENOMIC DNA]</scope>
    <source>
        <strain evidence="2 3">Egypt</strain>
    </source>
</reference>
<dbReference type="OrthoDB" id="75419at2759"/>
<proteinExistence type="predicted"/>
<dbReference type="Proteomes" id="UP000272942">
    <property type="component" value="Unassembled WGS sequence"/>
</dbReference>
<name>A0A183B5X8_9TREM</name>
<keyword evidence="3" id="KW-1185">Reference proteome</keyword>
<sequence>MKVADHPLPNELSATETDMSDGRTAQLQLETHDEVQPRIPSPNQTNNEEPFTTSGFTDGTSALKGIPQATSSSLYPSLEDTKLPSPQEITAPTIIASAPLLDSTSQELVPFEYSLPAPLTMECLKNLYVIQMLDDIESVELEFLKDVQYENHGVSVARENKDFFQMLINNYVHCWGQWKHAMERFQMIRQDVIQLKNTAWKVTRKTSKVTGKCQDGVSVTHEYAYDESVLDESVSNVITETQDIMRWIVFEELPEVAYDLCRMRYVSVRRLVTALPYG</sequence>
<dbReference type="WBParaSite" id="ECPE_0001465301-mRNA-1">
    <property type="protein sequence ID" value="ECPE_0001465301-mRNA-1"/>
    <property type="gene ID" value="ECPE_0001465301"/>
</dbReference>
<organism evidence="4">
    <name type="scientific">Echinostoma caproni</name>
    <dbReference type="NCBI Taxonomy" id="27848"/>
    <lineage>
        <taxon>Eukaryota</taxon>
        <taxon>Metazoa</taxon>
        <taxon>Spiralia</taxon>
        <taxon>Lophotrochozoa</taxon>
        <taxon>Platyhelminthes</taxon>
        <taxon>Trematoda</taxon>
        <taxon>Digenea</taxon>
        <taxon>Plagiorchiida</taxon>
        <taxon>Echinostomata</taxon>
        <taxon>Echinostomatoidea</taxon>
        <taxon>Echinostomatidae</taxon>
        <taxon>Echinostoma</taxon>
    </lineage>
</organism>
<feature type="compositionally biased region" description="Polar residues" evidence="1">
    <location>
        <begin position="12"/>
        <end position="29"/>
    </location>
</feature>
<evidence type="ECO:0000256" key="1">
    <source>
        <dbReference type="SAM" id="MobiDB-lite"/>
    </source>
</evidence>
<gene>
    <name evidence="2" type="ORF">ECPE_LOCUS14613</name>
</gene>
<feature type="region of interest" description="Disordered" evidence="1">
    <location>
        <begin position="1"/>
        <end position="55"/>
    </location>
</feature>
<accession>A0A183B5X8</accession>
<evidence type="ECO:0000313" key="2">
    <source>
        <dbReference type="EMBL" id="VDP91885.1"/>
    </source>
</evidence>
<dbReference type="EMBL" id="UZAN01058028">
    <property type="protein sequence ID" value="VDP91885.1"/>
    <property type="molecule type" value="Genomic_DNA"/>
</dbReference>